<dbReference type="Proteomes" id="UP001341245">
    <property type="component" value="Unassembled WGS sequence"/>
</dbReference>
<evidence type="ECO:0000313" key="2">
    <source>
        <dbReference type="EMBL" id="KAK6007562.1"/>
    </source>
</evidence>
<evidence type="ECO:0000256" key="1">
    <source>
        <dbReference type="SAM" id="MobiDB-lite"/>
    </source>
</evidence>
<dbReference type="InterPro" id="IPR037143">
    <property type="entry name" value="4-PPantetheinyl_Trfase_dom_sf"/>
</dbReference>
<accession>A0ABR0TT16</accession>
<evidence type="ECO:0000313" key="3">
    <source>
        <dbReference type="Proteomes" id="UP001341245"/>
    </source>
</evidence>
<feature type="compositionally biased region" description="Low complexity" evidence="1">
    <location>
        <begin position="221"/>
        <end position="234"/>
    </location>
</feature>
<dbReference type="SUPFAM" id="SSF56214">
    <property type="entry name" value="4'-phosphopantetheinyl transferase"/>
    <property type="match status" value="1"/>
</dbReference>
<evidence type="ECO:0008006" key="4">
    <source>
        <dbReference type="Google" id="ProtNLM"/>
    </source>
</evidence>
<protein>
    <recommendedName>
        <fullName evidence="4">4'-phosphopantetheinyl transferase domain-containing protein</fullName>
    </recommendedName>
</protein>
<feature type="compositionally biased region" description="Low complexity" evidence="1">
    <location>
        <begin position="257"/>
        <end position="270"/>
    </location>
</feature>
<organism evidence="2 3">
    <name type="scientific">Aureobasidium pullulans</name>
    <name type="common">Black yeast</name>
    <name type="synonym">Pullularia pullulans</name>
    <dbReference type="NCBI Taxonomy" id="5580"/>
    <lineage>
        <taxon>Eukaryota</taxon>
        <taxon>Fungi</taxon>
        <taxon>Dikarya</taxon>
        <taxon>Ascomycota</taxon>
        <taxon>Pezizomycotina</taxon>
        <taxon>Dothideomycetes</taxon>
        <taxon>Dothideomycetidae</taxon>
        <taxon>Dothideales</taxon>
        <taxon>Saccotheciaceae</taxon>
        <taxon>Aureobasidium</taxon>
    </lineage>
</organism>
<keyword evidence="3" id="KW-1185">Reference proteome</keyword>
<gene>
    <name evidence="2" type="ORF">QM012_004376</name>
</gene>
<dbReference type="Gene3D" id="3.90.470.20">
    <property type="entry name" value="4'-phosphopantetheinyl transferase domain"/>
    <property type="match status" value="2"/>
</dbReference>
<proteinExistence type="predicted"/>
<reference evidence="2 3" key="1">
    <citation type="submission" date="2023-11" db="EMBL/GenBank/DDBJ databases">
        <title>Draft genome sequence and annotation of the polyextremotolerant black yeast-like fungus Aureobasidium pullulans NRRL 62042.</title>
        <authorList>
            <person name="Dielentheis-Frenken M.R.E."/>
            <person name="Wibberg D."/>
            <person name="Blank L.M."/>
            <person name="Tiso T."/>
        </authorList>
    </citation>
    <scope>NUCLEOTIDE SEQUENCE [LARGE SCALE GENOMIC DNA]</scope>
    <source>
        <strain evidence="2 3">NRRL 62042</strain>
    </source>
</reference>
<name>A0ABR0TT16_AURPU</name>
<feature type="region of interest" description="Disordered" evidence="1">
    <location>
        <begin position="253"/>
        <end position="312"/>
    </location>
</feature>
<sequence>MPPRPFPQSLSIGTDICRYTRFLKYFPKHQHPQNTTTAISSQTLLFKLFDKVFLPSEQREFWRRFQAPTATSRRLVPSSGSGSAPYQQHWDEQRAEKAARYIGGRWAAKEAVIKAFSSERRLMLRDVEIRSNLITKQPLAVVLDQASKPRYQSAEEVYADLTRRWQLSKELAKQLGEGAAGAALDKESRNIEEFTSRQHTAEANKHLVQQEGPNNEQERQTTPSSAAAAATATPRILPEKGLLNLNAVTQLLEHESQPSSSSSSTSPAEEQQNEPKQKPATVAEKSQSKRHQQLEEEIKRLRETERAEKDDEWENLQGQIVQVSISHDGKYCVATALAAV</sequence>
<dbReference type="EMBL" id="JASGXD010000002">
    <property type="protein sequence ID" value="KAK6007562.1"/>
    <property type="molecule type" value="Genomic_DNA"/>
</dbReference>
<comment type="caution">
    <text evidence="2">The sequence shown here is derived from an EMBL/GenBank/DDBJ whole genome shotgun (WGS) entry which is preliminary data.</text>
</comment>
<feature type="compositionally biased region" description="Basic and acidic residues" evidence="1">
    <location>
        <begin position="292"/>
        <end position="309"/>
    </location>
</feature>
<feature type="region of interest" description="Disordered" evidence="1">
    <location>
        <begin position="210"/>
        <end position="235"/>
    </location>
</feature>